<feature type="domain" description="HTH cro/C1-type" evidence="1">
    <location>
        <begin position="45"/>
        <end position="99"/>
    </location>
</feature>
<dbReference type="InterPro" id="IPR041413">
    <property type="entry name" value="MLTR_LBD"/>
</dbReference>
<accession>A0ABQ5W7G2</accession>
<proteinExistence type="predicted"/>
<dbReference type="InterPro" id="IPR010982">
    <property type="entry name" value="Lambda_DNA-bd_dom_sf"/>
</dbReference>
<comment type="caution">
    <text evidence="2">The sequence shown here is derived from an EMBL/GenBank/DDBJ whole genome shotgun (WGS) entry which is preliminary data.</text>
</comment>
<dbReference type="Pfam" id="PF01381">
    <property type="entry name" value="HTH_3"/>
    <property type="match status" value="1"/>
</dbReference>
<dbReference type="PROSITE" id="PS50943">
    <property type="entry name" value="HTH_CROC1"/>
    <property type="match status" value="1"/>
</dbReference>
<dbReference type="Pfam" id="PF17765">
    <property type="entry name" value="MLTR_LBD"/>
    <property type="match status" value="1"/>
</dbReference>
<dbReference type="SMART" id="SM00530">
    <property type="entry name" value="HTH_XRE"/>
    <property type="match status" value="1"/>
</dbReference>
<dbReference type="Gene3D" id="1.10.260.40">
    <property type="entry name" value="lambda repressor-like DNA-binding domains"/>
    <property type="match status" value="1"/>
</dbReference>
<dbReference type="Proteomes" id="UP001156691">
    <property type="component" value="Unassembled WGS sequence"/>
</dbReference>
<dbReference type="EMBL" id="BSNS01000014">
    <property type="protein sequence ID" value="GLQ55875.1"/>
    <property type="molecule type" value="Genomic_DNA"/>
</dbReference>
<name>A0ABQ5W7G2_9HYPH</name>
<dbReference type="SUPFAM" id="SSF47413">
    <property type="entry name" value="lambda repressor-like DNA-binding domains"/>
    <property type="match status" value="1"/>
</dbReference>
<evidence type="ECO:0000313" key="2">
    <source>
        <dbReference type="EMBL" id="GLQ55875.1"/>
    </source>
</evidence>
<sequence>MTGGDQADAGALAPRRPDIAKLKAIGTRSILQMTQQMAVSVGDHLRAWRQRHHLSQLHCALEADISQRHLSFLETGRARPSRDMVIHLAERLNIPLRERNAALLAAGFAPAYSERDLDDPEMEAARSAVRAILKGHEPYPALAIDRHWQLLHANAALGPLLAGVADAKLLEPPINVFRLSLHPDGLAPLIENLSEWRDHLLHRLSRQIAATRDDVLVRLRAELLAYGESQTNAPGSASVLVPFRLKTAGGTLSFISTTTVFGTPRDVLLSELAIEAFFPADDATTQYLGKHRPRGSERED</sequence>
<evidence type="ECO:0000259" key="1">
    <source>
        <dbReference type="PROSITE" id="PS50943"/>
    </source>
</evidence>
<keyword evidence="3" id="KW-1185">Reference proteome</keyword>
<evidence type="ECO:0000313" key="3">
    <source>
        <dbReference type="Proteomes" id="UP001156691"/>
    </source>
</evidence>
<dbReference type="CDD" id="cd00093">
    <property type="entry name" value="HTH_XRE"/>
    <property type="match status" value="1"/>
</dbReference>
<dbReference type="PANTHER" id="PTHR35010">
    <property type="entry name" value="BLL4672 PROTEIN-RELATED"/>
    <property type="match status" value="1"/>
</dbReference>
<dbReference type="Gene3D" id="3.30.450.180">
    <property type="match status" value="1"/>
</dbReference>
<reference evidence="3" key="1">
    <citation type="journal article" date="2019" name="Int. J. Syst. Evol. Microbiol.">
        <title>The Global Catalogue of Microorganisms (GCM) 10K type strain sequencing project: providing services to taxonomists for standard genome sequencing and annotation.</title>
        <authorList>
            <consortium name="The Broad Institute Genomics Platform"/>
            <consortium name="The Broad Institute Genome Sequencing Center for Infectious Disease"/>
            <person name="Wu L."/>
            <person name="Ma J."/>
        </authorList>
    </citation>
    <scope>NUCLEOTIDE SEQUENCE [LARGE SCALE GENOMIC DNA]</scope>
    <source>
        <strain evidence="3">NBRC 112416</strain>
    </source>
</reference>
<dbReference type="PANTHER" id="PTHR35010:SF4">
    <property type="entry name" value="BLL5781 PROTEIN"/>
    <property type="match status" value="1"/>
</dbReference>
<gene>
    <name evidence="2" type="ORF">GCM10010862_31340</name>
</gene>
<organism evidence="2 3">
    <name type="scientific">Devosia nitrariae</name>
    <dbReference type="NCBI Taxonomy" id="2071872"/>
    <lineage>
        <taxon>Bacteria</taxon>
        <taxon>Pseudomonadati</taxon>
        <taxon>Pseudomonadota</taxon>
        <taxon>Alphaproteobacteria</taxon>
        <taxon>Hyphomicrobiales</taxon>
        <taxon>Devosiaceae</taxon>
        <taxon>Devosia</taxon>
    </lineage>
</organism>
<dbReference type="InterPro" id="IPR001387">
    <property type="entry name" value="Cro/C1-type_HTH"/>
</dbReference>
<protein>
    <submittedName>
        <fullName evidence="2">Transcriptional regulator</fullName>
    </submittedName>
</protein>